<comment type="caution">
    <text evidence="2">The sequence shown here is derived from an EMBL/GenBank/DDBJ whole genome shotgun (WGS) entry which is preliminary data.</text>
</comment>
<proteinExistence type="predicted"/>
<evidence type="ECO:0000256" key="1">
    <source>
        <dbReference type="SAM" id="SignalP"/>
    </source>
</evidence>
<keyword evidence="1" id="KW-0732">Signal</keyword>
<dbReference type="InterPro" id="IPR010546">
    <property type="entry name" value="DUF1120"/>
</dbReference>
<name>A0A318HUZ8_BURPY</name>
<dbReference type="AlphaFoldDB" id="A0A318HUZ8"/>
<evidence type="ECO:0000313" key="2">
    <source>
        <dbReference type="EMBL" id="PXX22053.1"/>
    </source>
</evidence>
<dbReference type="EMBL" id="QJJY01000043">
    <property type="protein sequence ID" value="PXX22053.1"/>
    <property type="molecule type" value="Genomic_DNA"/>
</dbReference>
<sequence>MHSCFLTPKQRSRIGEMQVQPLLYIRMNKKIYLAIALPTLLTCSAAAFAQTSATLVVNGTITPPACNISLPSGTIVDFESRSFSTLNVDGTKIDPKTVDMNISCEAPTRVGLAITDDKAATKIAKADVASNRWAHTTPNDSYVFGLGTTGNSAEGGIKIGGLMLGFAGGTVNIETAGGSAEAGVIYTTDHTTTGNWSSDTTLKQYFSPSQTYSWATSGTFTPTPITNVDGNISITPTIAKSVTLPTTDKIEFDGSITFNLVYL</sequence>
<protein>
    <submittedName>
        <fullName evidence="2">Uncharacterized protein DUF1120</fullName>
    </submittedName>
</protein>
<evidence type="ECO:0000313" key="3">
    <source>
        <dbReference type="Proteomes" id="UP000247755"/>
    </source>
</evidence>
<feature type="signal peptide" evidence="1">
    <location>
        <begin position="1"/>
        <end position="49"/>
    </location>
</feature>
<dbReference type="Proteomes" id="UP000247755">
    <property type="component" value="Unassembled WGS sequence"/>
</dbReference>
<organism evidence="2 3">
    <name type="scientific">Burkholderia pyrrocinia</name>
    <name type="common">Pseudomonas pyrrocinia</name>
    <dbReference type="NCBI Taxonomy" id="60550"/>
    <lineage>
        <taxon>Bacteria</taxon>
        <taxon>Pseudomonadati</taxon>
        <taxon>Pseudomonadota</taxon>
        <taxon>Betaproteobacteria</taxon>
        <taxon>Burkholderiales</taxon>
        <taxon>Burkholderiaceae</taxon>
        <taxon>Burkholderia</taxon>
        <taxon>Burkholderia cepacia complex</taxon>
    </lineage>
</organism>
<dbReference type="RefSeq" id="WP_072445284.1">
    <property type="nucleotide sequence ID" value="NZ_QJJY01000043.1"/>
</dbReference>
<gene>
    <name evidence="2" type="ORF">NA66_104315</name>
</gene>
<feature type="chain" id="PRO_5016449933" evidence="1">
    <location>
        <begin position="50"/>
        <end position="263"/>
    </location>
</feature>
<reference evidence="2 3" key="1">
    <citation type="submission" date="2018-05" db="EMBL/GenBank/DDBJ databases">
        <title>Comparative genomics of bacterial root endophytes of switchgrass collected from native prairies over two seasons.</title>
        <authorList>
            <person name="Tang Y."/>
        </authorList>
    </citation>
    <scope>NUCLEOTIDE SEQUENCE [LARGE SCALE GENOMIC DNA]</scope>
    <source>
        <strain evidence="2 3">NFIX32</strain>
    </source>
</reference>
<accession>A0A318HUZ8</accession>
<dbReference type="Pfam" id="PF06551">
    <property type="entry name" value="DUF1120"/>
    <property type="match status" value="1"/>
</dbReference>